<dbReference type="PROSITE" id="PS51900">
    <property type="entry name" value="CB"/>
    <property type="match status" value="1"/>
</dbReference>
<dbReference type="Pfam" id="PF00589">
    <property type="entry name" value="Phage_integrase"/>
    <property type="match status" value="1"/>
</dbReference>
<evidence type="ECO:0000259" key="6">
    <source>
        <dbReference type="PROSITE" id="PS51898"/>
    </source>
</evidence>
<dbReference type="InterPro" id="IPR002104">
    <property type="entry name" value="Integrase_catalytic"/>
</dbReference>
<keyword evidence="2" id="KW-0229">DNA integration</keyword>
<dbReference type="CDD" id="cd00801">
    <property type="entry name" value="INT_P4_C"/>
    <property type="match status" value="1"/>
</dbReference>
<dbReference type="InterPro" id="IPR013762">
    <property type="entry name" value="Integrase-like_cat_sf"/>
</dbReference>
<dbReference type="GO" id="GO:0003677">
    <property type="term" value="F:DNA binding"/>
    <property type="evidence" value="ECO:0007669"/>
    <property type="project" value="UniProtKB-UniRule"/>
</dbReference>
<dbReference type="InterPro" id="IPR011010">
    <property type="entry name" value="DNA_brk_join_enz"/>
</dbReference>
<evidence type="ECO:0000259" key="7">
    <source>
        <dbReference type="PROSITE" id="PS51900"/>
    </source>
</evidence>
<keyword evidence="4" id="KW-0233">DNA recombination</keyword>
<evidence type="ECO:0000313" key="8">
    <source>
        <dbReference type="EMBL" id="AZQ51736.1"/>
    </source>
</evidence>
<comment type="similarity">
    <text evidence="1">Belongs to the 'phage' integrase family.</text>
</comment>
<accession>A0A3Q9F8B2</accession>
<dbReference type="InterPro" id="IPR053876">
    <property type="entry name" value="Phage_int_M"/>
</dbReference>
<sequence>MSVEGKRKLHRLSALSIERLKVPGYYADGGGLYLQVSPSLSKSWIFRFKRQGRTREMGLGPLHTVGLADARKEAAKCRVILLDGADPLETRRQAQADAQAQKALKEASLLTFDQCAEKYLAAHEEEWANPKHRAQWKSTLKTYASPHFGFLPVADVTTELVQRALETIWKTKNETASRLRGRIEAVLDWAKVRGYRSGDNPARWRGHLDHLLPRPSKVQKVVHHPALPYLEMGNFIAELRDQGGVSARALEFLILTTSRTGEVIGARPEEFDLHENVWTVPAERMKGKREHRVPLVPRAAELAKQMMDAFGGEYVFPGAKADKPLSNMAMLELLRRMGRGELTVHGFRSTFRDWAAERTNFPREIAEAALAHISADKVELAYLRSDFFQKRRQLMTAWAKYCNEPRKSAEVVAIRGEVAAG</sequence>
<feature type="domain" description="Tyr recombinase" evidence="6">
    <location>
        <begin position="222"/>
        <end position="395"/>
    </location>
</feature>
<dbReference type="SUPFAM" id="SSF56349">
    <property type="entry name" value="DNA breaking-rejoining enzymes"/>
    <property type="match status" value="1"/>
</dbReference>
<gene>
    <name evidence="8" type="ORF">D5R55_12395</name>
</gene>
<evidence type="ECO:0000313" key="9">
    <source>
        <dbReference type="Proteomes" id="UP000277191"/>
    </source>
</evidence>
<dbReference type="InterPro" id="IPR044068">
    <property type="entry name" value="CB"/>
</dbReference>
<evidence type="ECO:0000256" key="2">
    <source>
        <dbReference type="ARBA" id="ARBA00022908"/>
    </source>
</evidence>
<dbReference type="AlphaFoldDB" id="A0A3Q9F8B2"/>
<dbReference type="Gene3D" id="1.10.150.130">
    <property type="match status" value="1"/>
</dbReference>
<dbReference type="GO" id="GO:0015074">
    <property type="term" value="P:DNA integration"/>
    <property type="evidence" value="ECO:0007669"/>
    <property type="project" value="UniProtKB-KW"/>
</dbReference>
<dbReference type="GO" id="GO:0006310">
    <property type="term" value="P:DNA recombination"/>
    <property type="evidence" value="ECO:0007669"/>
    <property type="project" value="UniProtKB-KW"/>
</dbReference>
<evidence type="ECO:0000256" key="4">
    <source>
        <dbReference type="ARBA" id="ARBA00023172"/>
    </source>
</evidence>
<reference evidence="8 9" key="1">
    <citation type="submission" date="2018-12" db="EMBL/GenBank/DDBJ databases">
        <title>Cadmium resistance mechanism in endophytic bacteria Burkholderia cenocepacia YG-3.</title>
        <authorList>
            <person name="Zhang X."/>
            <person name="Wang X."/>
            <person name="Zhu Y."/>
        </authorList>
    </citation>
    <scope>NUCLEOTIDE SEQUENCE [LARGE SCALE GENOMIC DNA]</scope>
    <source>
        <strain evidence="8 9">YG-3</strain>
    </source>
</reference>
<dbReference type="PANTHER" id="PTHR30629">
    <property type="entry name" value="PROPHAGE INTEGRASE"/>
    <property type="match status" value="1"/>
</dbReference>
<dbReference type="Proteomes" id="UP000277191">
    <property type="component" value="Chromosome 1"/>
</dbReference>
<dbReference type="PANTHER" id="PTHR30629:SF2">
    <property type="entry name" value="PROPHAGE INTEGRASE INTS-RELATED"/>
    <property type="match status" value="1"/>
</dbReference>
<organism evidence="8 9">
    <name type="scientific">Burkholderia cenocepacia</name>
    <dbReference type="NCBI Taxonomy" id="95486"/>
    <lineage>
        <taxon>Bacteria</taxon>
        <taxon>Pseudomonadati</taxon>
        <taxon>Pseudomonadota</taxon>
        <taxon>Betaproteobacteria</taxon>
        <taxon>Burkholderiales</taxon>
        <taxon>Burkholderiaceae</taxon>
        <taxon>Burkholderia</taxon>
        <taxon>Burkholderia cepacia complex</taxon>
    </lineage>
</organism>
<dbReference type="Pfam" id="PF22022">
    <property type="entry name" value="Phage_int_M"/>
    <property type="match status" value="1"/>
</dbReference>
<name>A0A3Q9F8B2_9BURK</name>
<proteinExistence type="inferred from homology"/>
<dbReference type="InterPro" id="IPR050808">
    <property type="entry name" value="Phage_Integrase"/>
</dbReference>
<feature type="domain" description="Core-binding (CB)" evidence="7">
    <location>
        <begin position="110"/>
        <end position="191"/>
    </location>
</feature>
<protein>
    <submittedName>
        <fullName evidence="8">Site-specific integrase</fullName>
    </submittedName>
</protein>
<dbReference type="EMBL" id="CP034545">
    <property type="protein sequence ID" value="AZQ51736.1"/>
    <property type="molecule type" value="Genomic_DNA"/>
</dbReference>
<evidence type="ECO:0000256" key="5">
    <source>
        <dbReference type="PROSITE-ProRule" id="PRU01248"/>
    </source>
</evidence>
<dbReference type="InterPro" id="IPR010998">
    <property type="entry name" value="Integrase_recombinase_N"/>
</dbReference>
<evidence type="ECO:0000256" key="3">
    <source>
        <dbReference type="ARBA" id="ARBA00023125"/>
    </source>
</evidence>
<dbReference type="Gene3D" id="1.10.443.10">
    <property type="entry name" value="Intergrase catalytic core"/>
    <property type="match status" value="1"/>
</dbReference>
<dbReference type="RefSeq" id="WP_126362491.1">
    <property type="nucleotide sequence ID" value="NZ_CP034545.1"/>
</dbReference>
<dbReference type="PROSITE" id="PS51898">
    <property type="entry name" value="TYR_RECOMBINASE"/>
    <property type="match status" value="1"/>
</dbReference>
<dbReference type="InterPro" id="IPR038488">
    <property type="entry name" value="Integrase_DNA-bd_sf"/>
</dbReference>
<dbReference type="InterPro" id="IPR025166">
    <property type="entry name" value="Integrase_DNA_bind_dom"/>
</dbReference>
<dbReference type="Gene3D" id="3.30.160.390">
    <property type="entry name" value="Integrase, DNA-binding domain"/>
    <property type="match status" value="1"/>
</dbReference>
<evidence type="ECO:0000256" key="1">
    <source>
        <dbReference type="ARBA" id="ARBA00008857"/>
    </source>
</evidence>
<dbReference type="Pfam" id="PF13356">
    <property type="entry name" value="Arm-DNA-bind_3"/>
    <property type="match status" value="1"/>
</dbReference>
<keyword evidence="3 5" id="KW-0238">DNA-binding</keyword>